<keyword evidence="10" id="KW-0119">Carbohydrate metabolism</keyword>
<comment type="caution">
    <text evidence="21">The sequence shown here is derived from an EMBL/GenBank/DDBJ whole genome shotgun (WGS) entry which is preliminary data.</text>
</comment>
<protein>
    <recommendedName>
        <fullName evidence="12 13">Phosphoacetylglucosamine mutase</fullName>
        <shortName evidence="13">PAGM</shortName>
        <ecNumber evidence="4 13">5.4.2.3</ecNumber>
    </recommendedName>
    <alternativeName>
        <fullName evidence="13">Acetylglucosamine phosphomutase</fullName>
    </alternativeName>
    <alternativeName>
        <fullName evidence="13">N-acetylglucosamine-phosphate mutase</fullName>
    </alternativeName>
</protein>
<feature type="binding site" evidence="16">
    <location>
        <position position="280"/>
    </location>
    <ligand>
        <name>Mg(2+)</name>
        <dbReference type="ChEBI" id="CHEBI:18420"/>
    </ligand>
</feature>
<dbReference type="InterPro" id="IPR016657">
    <property type="entry name" value="PAGM"/>
</dbReference>
<dbReference type="GO" id="GO:0000287">
    <property type="term" value="F:magnesium ion binding"/>
    <property type="evidence" value="ECO:0007669"/>
    <property type="project" value="InterPro"/>
</dbReference>
<dbReference type="Gene3D" id="3.30.310.50">
    <property type="entry name" value="Alpha-D-phosphohexomutase, C-terminal domain"/>
    <property type="match status" value="1"/>
</dbReference>
<dbReference type="InterPro" id="IPR036900">
    <property type="entry name" value="A-D-PHexomutase_C_sf"/>
</dbReference>
<keyword evidence="6 13" id="KW-0479">Metal-binding</keyword>
<name>A0AAE0T1B2_9BIVA</name>
<organism evidence="21 22">
    <name type="scientific">Potamilus streckersoni</name>
    <dbReference type="NCBI Taxonomy" id="2493646"/>
    <lineage>
        <taxon>Eukaryota</taxon>
        <taxon>Metazoa</taxon>
        <taxon>Spiralia</taxon>
        <taxon>Lophotrochozoa</taxon>
        <taxon>Mollusca</taxon>
        <taxon>Bivalvia</taxon>
        <taxon>Autobranchia</taxon>
        <taxon>Heteroconchia</taxon>
        <taxon>Palaeoheterodonta</taxon>
        <taxon>Unionida</taxon>
        <taxon>Unionoidea</taxon>
        <taxon>Unionidae</taxon>
        <taxon>Ambleminae</taxon>
        <taxon>Lampsilini</taxon>
        <taxon>Potamilus</taxon>
    </lineage>
</organism>
<evidence type="ECO:0000313" key="21">
    <source>
        <dbReference type="EMBL" id="KAK3601388.1"/>
    </source>
</evidence>
<dbReference type="InterPro" id="IPR005844">
    <property type="entry name" value="A-D-PHexomutase_a/b/a-I"/>
</dbReference>
<feature type="domain" description="Phosphoacetylglucosamine mutase AMG1" evidence="20">
    <location>
        <begin position="183"/>
        <end position="287"/>
    </location>
</feature>
<feature type="binding site" evidence="15">
    <location>
        <position position="511"/>
    </location>
    <ligand>
        <name>substrate</name>
    </ligand>
</feature>
<dbReference type="FunFam" id="3.40.120.10:FF:000013">
    <property type="entry name" value="Phosphoacetylglucosamine mutase"/>
    <property type="match status" value="1"/>
</dbReference>
<evidence type="ECO:0000256" key="6">
    <source>
        <dbReference type="ARBA" id="ARBA00022723"/>
    </source>
</evidence>
<dbReference type="GO" id="GO:0006048">
    <property type="term" value="P:UDP-N-acetylglucosamine biosynthetic process"/>
    <property type="evidence" value="ECO:0007669"/>
    <property type="project" value="UniProtKB-UniRule"/>
</dbReference>
<evidence type="ECO:0000256" key="12">
    <source>
        <dbReference type="ARBA" id="ARBA00070218"/>
    </source>
</evidence>
<dbReference type="Pfam" id="PF21404">
    <property type="entry name" value="AMG1_III"/>
    <property type="match status" value="1"/>
</dbReference>
<dbReference type="GO" id="GO:0005975">
    <property type="term" value="P:carbohydrate metabolic process"/>
    <property type="evidence" value="ECO:0007669"/>
    <property type="project" value="InterPro"/>
</dbReference>
<sequence>MMDAVLQSATRLALEKFPRKSDKFIQYGTAGFRTKGVDLPHVIYRMGILAVLRSKVKKATIGVMITASHNPEADNGVKLIDPMGEMLEALWEDIATRLANVPDADLAGMLSSLIEEEKIDMGQSASVSFARDTRPSSVPLAQALQAGIEVMQGMFQDYGLLTTPQLHYMVRCKNSAGEYGKPTEEGYYEKLTSAFLKLHAQVTHTGRYSGSLHLDAANGVGAMKIREVEKYIEKALTISLYNDGSHGKLNDKCGADYVKTGQCAPNGLPVKAGVKCASFDGDADRIVYFYVDDDGSFHLLDGDRMATLVAGFFQGLIQSTGLDLKIGLVQTAYANGSSTNYITQQLKVPVACVPTGVKHLHHKAQDFDVGVYFEANGHGTVLFSDRAMEKVEGAVVNTGLPSERRAAADKLKTVIDLINQTVGDAISDMLLVETVLNSQGWGIQDWKMCYTDLPNRQSKVTVKDRTVIQTTDAERKTTSPPGLQEAIDKLVAVFNQGRSFVRPSGTEDIVRVYAEADTQVNADKLAYEVSLLVYQLAGGIGEEPKLIS</sequence>
<dbReference type="AlphaFoldDB" id="A0AAE0T1B2"/>
<evidence type="ECO:0000256" key="4">
    <source>
        <dbReference type="ARBA" id="ARBA00012731"/>
    </source>
</evidence>
<dbReference type="PANTHER" id="PTHR45955:SF1">
    <property type="entry name" value="PHOSPHOACETYLGLUCOSAMINE MUTASE"/>
    <property type="match status" value="1"/>
</dbReference>
<evidence type="ECO:0000256" key="1">
    <source>
        <dbReference type="ARBA" id="ARBA00000558"/>
    </source>
</evidence>
<dbReference type="Gene3D" id="3.40.120.10">
    <property type="entry name" value="Alpha-D-Glucose-1,6-Bisphosphate, subunit A, domain 3"/>
    <property type="match status" value="2"/>
</dbReference>
<dbReference type="SUPFAM" id="SSF53738">
    <property type="entry name" value="Phosphoglucomutase, first 3 domains"/>
    <property type="match status" value="3"/>
</dbReference>
<dbReference type="InterPro" id="IPR016055">
    <property type="entry name" value="A-D-PHexomutase_a/b/a-I/II/III"/>
</dbReference>
<evidence type="ECO:0000259" key="20">
    <source>
        <dbReference type="Pfam" id="PF21405"/>
    </source>
</evidence>
<feature type="binding site" description="via phosphate group" evidence="16">
    <location>
        <position position="68"/>
    </location>
    <ligand>
        <name>Mg(2+)</name>
        <dbReference type="ChEBI" id="CHEBI:18420"/>
    </ligand>
</feature>
<evidence type="ECO:0000256" key="16">
    <source>
        <dbReference type="PIRSR" id="PIRSR016408-3"/>
    </source>
</evidence>
<dbReference type="FunFam" id="3.40.120.10:FF:000015">
    <property type="entry name" value="Phosphoacetylglucosamine mutase"/>
    <property type="match status" value="1"/>
</dbReference>
<dbReference type="Proteomes" id="UP001195483">
    <property type="component" value="Unassembled WGS sequence"/>
</dbReference>
<evidence type="ECO:0000259" key="19">
    <source>
        <dbReference type="Pfam" id="PF21404"/>
    </source>
</evidence>
<evidence type="ECO:0000256" key="9">
    <source>
        <dbReference type="ARBA" id="ARBA00023235"/>
    </source>
</evidence>
<dbReference type="PROSITE" id="PS00710">
    <property type="entry name" value="PGM_PMM"/>
    <property type="match status" value="1"/>
</dbReference>
<evidence type="ECO:0000256" key="7">
    <source>
        <dbReference type="ARBA" id="ARBA00022842"/>
    </source>
</evidence>
<keyword evidence="8" id="KW-0007">Acetylation</keyword>
<feature type="domain" description="Alpha-D-phosphohexomutase C-terminal" evidence="17">
    <location>
        <begin position="481"/>
        <end position="529"/>
    </location>
</feature>
<gene>
    <name evidence="21" type="ORF">CHS0354_037704</name>
</gene>
<comment type="catalytic activity">
    <reaction evidence="1 13">
        <text>N-acetyl-alpha-D-glucosamine 1-phosphate = N-acetyl-D-glucosamine 6-phosphate</text>
        <dbReference type="Rhea" id="RHEA:23804"/>
        <dbReference type="ChEBI" id="CHEBI:57513"/>
        <dbReference type="ChEBI" id="CHEBI:57776"/>
        <dbReference type="EC" id="5.4.2.3"/>
    </reaction>
</comment>
<dbReference type="FunFam" id="3.30.310.50:FF:000003">
    <property type="entry name" value="Phosphoacetylglucosamine mutase"/>
    <property type="match status" value="1"/>
</dbReference>
<comment type="cofactor">
    <cofactor evidence="13 16">
        <name>Mg(2+)</name>
        <dbReference type="ChEBI" id="CHEBI:18420"/>
    </cofactor>
    <text evidence="13 16">Binds 1 Mg(2+) ion per subunit.</text>
</comment>
<reference evidence="21" key="3">
    <citation type="submission" date="2023-05" db="EMBL/GenBank/DDBJ databases">
        <authorList>
            <person name="Smith C.H."/>
        </authorList>
    </citation>
    <scope>NUCLEOTIDE SEQUENCE</scope>
    <source>
        <strain evidence="21">CHS0354</strain>
        <tissue evidence="21">Mantle</tissue>
    </source>
</reference>
<feature type="binding site" evidence="16">
    <location>
        <position position="284"/>
    </location>
    <ligand>
        <name>Mg(2+)</name>
        <dbReference type="ChEBI" id="CHEBI:18420"/>
    </ligand>
</feature>
<accession>A0AAE0T1B2</accession>
<evidence type="ECO:0000256" key="11">
    <source>
        <dbReference type="ARBA" id="ARBA00060228"/>
    </source>
</evidence>
<evidence type="ECO:0000313" key="22">
    <source>
        <dbReference type="Proteomes" id="UP001195483"/>
    </source>
</evidence>
<keyword evidence="5" id="KW-0597">Phosphoprotein</keyword>
<dbReference type="InterPro" id="IPR049023">
    <property type="entry name" value="AMG1_II"/>
</dbReference>
<dbReference type="InterPro" id="IPR005843">
    <property type="entry name" value="A-D-PHexomutase_C"/>
</dbReference>
<dbReference type="SUPFAM" id="SSF55957">
    <property type="entry name" value="Phosphoglucomutase, C-terminal domain"/>
    <property type="match status" value="1"/>
</dbReference>
<comment type="similarity">
    <text evidence="3 13">Belongs to the phosphohexose mutase family.</text>
</comment>
<feature type="active site" description="Phosphoserine intermediate" evidence="14">
    <location>
        <position position="68"/>
    </location>
</feature>
<feature type="binding site" evidence="16">
    <location>
        <position position="282"/>
    </location>
    <ligand>
        <name>Mg(2+)</name>
        <dbReference type="ChEBI" id="CHEBI:18420"/>
    </ligand>
</feature>
<dbReference type="InterPro" id="IPR016066">
    <property type="entry name" value="A-D-PHexomutase_CS"/>
</dbReference>
<comment type="function">
    <text evidence="11 13">Catalyzes the conversion of GlcNAc-6-P into GlcNAc-1-P during the synthesis of uridine diphosphate/UDP-GlcNAc, a sugar nucleotide critical to multiple glycosylation pathways including protein N- and O-glycosylation.</text>
</comment>
<evidence type="ECO:0000256" key="2">
    <source>
        <dbReference type="ARBA" id="ARBA00004865"/>
    </source>
</evidence>
<dbReference type="EC" id="5.4.2.3" evidence="4 13"/>
<evidence type="ECO:0000256" key="3">
    <source>
        <dbReference type="ARBA" id="ARBA00010231"/>
    </source>
</evidence>
<feature type="domain" description="Alpha-D-phosphohexomutase alpha/beta/alpha" evidence="18">
    <location>
        <begin position="21"/>
        <end position="88"/>
    </location>
</feature>
<feature type="domain" description="Phosphoacetylglucosamine mutase AMG1" evidence="19">
    <location>
        <begin position="301"/>
        <end position="441"/>
    </location>
</feature>
<dbReference type="Pfam" id="PF21405">
    <property type="entry name" value="AMG1_II"/>
    <property type="match status" value="1"/>
</dbReference>
<dbReference type="EMBL" id="JAEAOA010002205">
    <property type="protein sequence ID" value="KAK3601388.1"/>
    <property type="molecule type" value="Genomic_DNA"/>
</dbReference>
<keyword evidence="7 13" id="KW-0460">Magnesium</keyword>
<proteinExistence type="inferred from homology"/>
<dbReference type="Pfam" id="PF02878">
    <property type="entry name" value="PGM_PMM_I"/>
    <property type="match status" value="1"/>
</dbReference>
<evidence type="ECO:0000256" key="5">
    <source>
        <dbReference type="ARBA" id="ARBA00022553"/>
    </source>
</evidence>
<feature type="binding site" evidence="15">
    <location>
        <begin position="502"/>
        <end position="506"/>
    </location>
    <ligand>
        <name>substrate</name>
    </ligand>
</feature>
<evidence type="ECO:0000256" key="10">
    <source>
        <dbReference type="ARBA" id="ARBA00023277"/>
    </source>
</evidence>
<keyword evidence="9 13" id="KW-0413">Isomerase</keyword>
<dbReference type="CDD" id="cd03086">
    <property type="entry name" value="PGM3"/>
    <property type="match status" value="1"/>
</dbReference>
<evidence type="ECO:0000256" key="8">
    <source>
        <dbReference type="ARBA" id="ARBA00022990"/>
    </source>
</evidence>
<dbReference type="Pfam" id="PF00408">
    <property type="entry name" value="PGM_PMM_IV"/>
    <property type="match status" value="1"/>
</dbReference>
<dbReference type="InterPro" id="IPR049022">
    <property type="entry name" value="AMG1_III"/>
</dbReference>
<evidence type="ECO:0000259" key="17">
    <source>
        <dbReference type="Pfam" id="PF00408"/>
    </source>
</evidence>
<dbReference type="PIRSF" id="PIRSF016408">
    <property type="entry name" value="PAGM"/>
    <property type="match status" value="1"/>
</dbReference>
<comment type="pathway">
    <text evidence="2 13">Nucleotide-sugar biosynthesis; UDP-N-acetyl-alpha-D-glucosamine biosynthesis; N-acetyl-alpha-D-glucosamine 1-phosphate from alpha-D-glucosamine 6-phosphate (route I): step 2/2.</text>
</comment>
<dbReference type="FunFam" id="3.40.120.10:FF:000019">
    <property type="entry name" value="Phosphoacetylglucosamine mutase"/>
    <property type="match status" value="1"/>
</dbReference>
<evidence type="ECO:0000256" key="13">
    <source>
        <dbReference type="PIRNR" id="PIRNR016408"/>
    </source>
</evidence>
<keyword evidence="22" id="KW-1185">Reference proteome</keyword>
<evidence type="ECO:0000259" key="18">
    <source>
        <dbReference type="Pfam" id="PF02878"/>
    </source>
</evidence>
<reference evidence="21" key="1">
    <citation type="journal article" date="2021" name="Genome Biol. Evol.">
        <title>A High-Quality Reference Genome for a Parasitic Bivalve with Doubly Uniparental Inheritance (Bivalvia: Unionida).</title>
        <authorList>
            <person name="Smith C.H."/>
        </authorList>
    </citation>
    <scope>NUCLEOTIDE SEQUENCE</scope>
    <source>
        <strain evidence="21">CHS0354</strain>
    </source>
</reference>
<dbReference type="GO" id="GO:0004610">
    <property type="term" value="F:phosphoacetylglucosamine mutase activity"/>
    <property type="evidence" value="ECO:0007669"/>
    <property type="project" value="UniProtKB-UniRule"/>
</dbReference>
<reference evidence="21" key="2">
    <citation type="journal article" date="2021" name="Genome Biol. Evol.">
        <title>Developing a high-quality reference genome for a parasitic bivalve with doubly uniparental inheritance (Bivalvia: Unionida).</title>
        <authorList>
            <person name="Smith C.H."/>
        </authorList>
    </citation>
    <scope>NUCLEOTIDE SEQUENCE</scope>
    <source>
        <strain evidence="21">CHS0354</strain>
        <tissue evidence="21">Mantle</tissue>
    </source>
</reference>
<feature type="binding site" evidence="15">
    <location>
        <begin position="374"/>
        <end position="376"/>
    </location>
    <ligand>
        <name>substrate</name>
    </ligand>
</feature>
<evidence type="ECO:0000256" key="14">
    <source>
        <dbReference type="PIRSR" id="PIRSR016408-1"/>
    </source>
</evidence>
<evidence type="ECO:0000256" key="15">
    <source>
        <dbReference type="PIRSR" id="PIRSR016408-2"/>
    </source>
</evidence>
<dbReference type="PANTHER" id="PTHR45955">
    <property type="entry name" value="PHOSPHOACETYLGLUCOSAMINE MUTASE"/>
    <property type="match status" value="1"/>
</dbReference>